<name>A0A7Z0WQM0_9PSEU</name>
<proteinExistence type="predicted"/>
<dbReference type="Proteomes" id="UP000185696">
    <property type="component" value="Unassembled WGS sequence"/>
</dbReference>
<keyword evidence="2" id="KW-1185">Reference proteome</keyword>
<gene>
    <name evidence="1" type="ORF">BLA60_10115</name>
</gene>
<dbReference type="SUPFAM" id="SSF53300">
    <property type="entry name" value="vWA-like"/>
    <property type="match status" value="1"/>
</dbReference>
<dbReference type="InterPro" id="IPR036465">
    <property type="entry name" value="vWFA_dom_sf"/>
</dbReference>
<organism evidence="1 2">
    <name type="scientific">Actinophytocola xinjiangensis</name>
    <dbReference type="NCBI Taxonomy" id="485602"/>
    <lineage>
        <taxon>Bacteria</taxon>
        <taxon>Bacillati</taxon>
        <taxon>Actinomycetota</taxon>
        <taxon>Actinomycetes</taxon>
        <taxon>Pseudonocardiales</taxon>
        <taxon>Pseudonocardiaceae</taxon>
    </lineage>
</organism>
<evidence type="ECO:0000313" key="1">
    <source>
        <dbReference type="EMBL" id="OLF12317.1"/>
    </source>
</evidence>
<accession>A0A7Z0WQM0</accession>
<dbReference type="OrthoDB" id="9806395at2"/>
<dbReference type="Gene3D" id="3.40.50.410">
    <property type="entry name" value="von Willebrand factor, type A domain"/>
    <property type="match status" value="1"/>
</dbReference>
<dbReference type="EMBL" id="MSIF01000003">
    <property type="protein sequence ID" value="OLF12317.1"/>
    <property type="molecule type" value="Genomic_DNA"/>
</dbReference>
<evidence type="ECO:0000313" key="2">
    <source>
        <dbReference type="Proteomes" id="UP000185696"/>
    </source>
</evidence>
<sequence length="192" mass="20934">MESDVLPCYVVCDVSFSMTDHLDELNAGLREFRGAVHADPAAAARVRVCVVGFAEQPTMLQPLRPATELSDVADPVTSTGTNFGPAFAFLREAIDRDVRLLKRDRLAVRRPIVFFTSDGQPTDPVTWPAAFAALTDPAWTTRPHMVAFGLGDADRSTLDRIGTRRLFLGRDGIRLGTALTVSITLGPRSDHV</sequence>
<evidence type="ECO:0008006" key="3">
    <source>
        <dbReference type="Google" id="ProtNLM"/>
    </source>
</evidence>
<protein>
    <recommendedName>
        <fullName evidence="3">von Willebrand factor type A domain-containing protein</fullName>
    </recommendedName>
</protein>
<comment type="caution">
    <text evidence="1">The sequence shown here is derived from an EMBL/GenBank/DDBJ whole genome shotgun (WGS) entry which is preliminary data.</text>
</comment>
<reference evidence="1 2" key="1">
    <citation type="submission" date="2016-12" db="EMBL/GenBank/DDBJ databases">
        <title>The draft genome sequence of Actinophytocola xinjiangensis.</title>
        <authorList>
            <person name="Wang W."/>
            <person name="Yuan L."/>
        </authorList>
    </citation>
    <scope>NUCLEOTIDE SEQUENCE [LARGE SCALE GENOMIC DNA]</scope>
    <source>
        <strain evidence="1 2">CGMCC 4.4663</strain>
    </source>
</reference>
<dbReference type="RefSeq" id="WP_075132508.1">
    <property type="nucleotide sequence ID" value="NZ_MSIF01000003.1"/>
</dbReference>
<dbReference type="AlphaFoldDB" id="A0A7Z0WQM0"/>